<gene>
    <name evidence="1" type="ORF">Tco_1043365</name>
</gene>
<reference evidence="1" key="2">
    <citation type="submission" date="2022-01" db="EMBL/GenBank/DDBJ databases">
        <authorList>
            <person name="Yamashiro T."/>
            <person name="Shiraishi A."/>
            <person name="Satake H."/>
            <person name="Nakayama K."/>
        </authorList>
    </citation>
    <scope>NUCLEOTIDE SEQUENCE</scope>
</reference>
<evidence type="ECO:0000313" key="1">
    <source>
        <dbReference type="EMBL" id="GJT76640.1"/>
    </source>
</evidence>
<protein>
    <submittedName>
        <fullName evidence="1">Uncharacterized protein</fullName>
    </submittedName>
</protein>
<sequence>MIELVVVFQIRVVDVEIRVVVVRHKVVEIDLKDMVANCLRLTHKGHLVTKFMVEVLEEVARNVKDNGVEDDDYIVDLNCSTMSLPNVNDDSMCLPS</sequence>
<proteinExistence type="predicted"/>
<keyword evidence="2" id="KW-1185">Reference proteome</keyword>
<reference evidence="1" key="1">
    <citation type="journal article" date="2022" name="Int. J. Mol. Sci.">
        <title>Draft Genome of Tanacetum Coccineum: Genomic Comparison of Closely Related Tanacetum-Family Plants.</title>
        <authorList>
            <person name="Yamashiro T."/>
            <person name="Shiraishi A."/>
            <person name="Nakayama K."/>
            <person name="Satake H."/>
        </authorList>
    </citation>
    <scope>NUCLEOTIDE SEQUENCE</scope>
</reference>
<organism evidence="1 2">
    <name type="scientific">Tanacetum coccineum</name>
    <dbReference type="NCBI Taxonomy" id="301880"/>
    <lineage>
        <taxon>Eukaryota</taxon>
        <taxon>Viridiplantae</taxon>
        <taxon>Streptophyta</taxon>
        <taxon>Embryophyta</taxon>
        <taxon>Tracheophyta</taxon>
        <taxon>Spermatophyta</taxon>
        <taxon>Magnoliopsida</taxon>
        <taxon>eudicotyledons</taxon>
        <taxon>Gunneridae</taxon>
        <taxon>Pentapetalae</taxon>
        <taxon>asterids</taxon>
        <taxon>campanulids</taxon>
        <taxon>Asterales</taxon>
        <taxon>Asteraceae</taxon>
        <taxon>Asteroideae</taxon>
        <taxon>Anthemideae</taxon>
        <taxon>Anthemidinae</taxon>
        <taxon>Tanacetum</taxon>
    </lineage>
</organism>
<evidence type="ECO:0000313" key="2">
    <source>
        <dbReference type="Proteomes" id="UP001151760"/>
    </source>
</evidence>
<accession>A0ABQ5GLT3</accession>
<name>A0ABQ5GLT3_9ASTR</name>
<dbReference type="EMBL" id="BQNB010018641">
    <property type="protein sequence ID" value="GJT76640.1"/>
    <property type="molecule type" value="Genomic_DNA"/>
</dbReference>
<dbReference type="Proteomes" id="UP001151760">
    <property type="component" value="Unassembled WGS sequence"/>
</dbReference>
<comment type="caution">
    <text evidence="1">The sequence shown here is derived from an EMBL/GenBank/DDBJ whole genome shotgun (WGS) entry which is preliminary data.</text>
</comment>